<dbReference type="PANTHER" id="PTHR24177">
    <property type="entry name" value="CASKIN"/>
    <property type="match status" value="1"/>
</dbReference>
<feature type="region of interest" description="Disordered" evidence="2">
    <location>
        <begin position="620"/>
        <end position="689"/>
    </location>
</feature>
<feature type="compositionally biased region" description="Polar residues" evidence="2">
    <location>
        <begin position="652"/>
        <end position="666"/>
    </location>
</feature>
<evidence type="ECO:0000259" key="4">
    <source>
        <dbReference type="Pfam" id="PF13962"/>
    </source>
</evidence>
<keyword evidence="1" id="KW-0040">ANK repeat</keyword>
<feature type="domain" description="PGG" evidence="4">
    <location>
        <begin position="376"/>
        <end position="480"/>
    </location>
</feature>
<dbReference type="InterPro" id="IPR002110">
    <property type="entry name" value="Ankyrin_rpt"/>
</dbReference>
<dbReference type="EMBL" id="SDRB02002341">
    <property type="protein sequence ID" value="THG19642.1"/>
    <property type="molecule type" value="Genomic_DNA"/>
</dbReference>
<sequence>MEEGTPMGGGTQNGPEIQIVTSPQLIAPSCDLLSREARDQYLAICLPLYQAALKGDWKAANGVIEIFPTVIRSSITKGWETALHIAAAAKRIHFVEELVGLMNPEDLELQNSNGNTALCFAAAAGTVRIAEVMINKNERLPMIRGSQGMTPLYMAALLGHSDMVWYLYQKTKSEDLSDEDRIGILNTCVSTDLYGRKVGHDKSLKQAQAFELVRLLWKMVIKQDDSEISDLIRSPSRLLFVAAEHGNTKFLIELIEAYPDLIWKVNSQNQSIFHVAVLHRHAGIFNILYEIGSIKDLITAYRVEDRNNMLHLAAKLAPPNQLNIVSGAALQMQRELLWFKEVEKIMQPSYVEKKNSKGKTALVTEEHKNLVEKGEAWMKNTASQSIVVATLIATVMFAAAFTVPCGNDNNTGIPMFRKDSSLMVFAISDAIALVTSSTSVLMFLSILTSRYAENDFLESLPIKLMIGLTTLFISITTMMLKDKRLFHNKAMEKKPGITLKNRSESEAQQGLWLSHNLNLRDNKTMKYLPPSQRAGLALGIRIGGEEDSGSSRQVDDEKQANAFLRPSQRISSSLLKTLTTVRNGGGGEDSGNSWQVDDEKQANAFLRPTQRLSSSLQKTLTTVRNGGGGEDSGNSRQVDDEKQANAFHRPTQRLSSSLQKTLTTVHNGGGGEDRGNSGQADDEKQANGFLHPSQKLLLLQRSPTQMPSTSNLMRPPHD</sequence>
<evidence type="ECO:0000256" key="2">
    <source>
        <dbReference type="SAM" id="MobiDB-lite"/>
    </source>
</evidence>
<accession>A0A4S4ESZ9</accession>
<gene>
    <name evidence="5" type="ORF">TEA_019063</name>
</gene>
<feature type="transmembrane region" description="Helical" evidence="3">
    <location>
        <begin position="424"/>
        <end position="448"/>
    </location>
</feature>
<dbReference type="InterPro" id="IPR036770">
    <property type="entry name" value="Ankyrin_rpt-contain_sf"/>
</dbReference>
<evidence type="ECO:0000256" key="3">
    <source>
        <dbReference type="SAM" id="Phobius"/>
    </source>
</evidence>
<dbReference type="FunFam" id="1.25.40.20:FF:000412">
    <property type="entry name" value="Ankyrin repeat-containing protein ITN1 isoform C"/>
    <property type="match status" value="1"/>
</dbReference>
<name>A0A4S4ESZ9_CAMSN</name>
<dbReference type="Pfam" id="PF13962">
    <property type="entry name" value="PGG"/>
    <property type="match status" value="1"/>
</dbReference>
<keyword evidence="3" id="KW-0812">Transmembrane</keyword>
<dbReference type="STRING" id="542762.A0A4S4ESZ9"/>
<feature type="transmembrane region" description="Helical" evidence="3">
    <location>
        <begin position="460"/>
        <end position="480"/>
    </location>
</feature>
<feature type="transmembrane region" description="Helical" evidence="3">
    <location>
        <begin position="386"/>
        <end position="403"/>
    </location>
</feature>
<dbReference type="PROSITE" id="PS50088">
    <property type="entry name" value="ANK_REPEAT"/>
    <property type="match status" value="1"/>
</dbReference>
<organism evidence="5 6">
    <name type="scientific">Camellia sinensis var. sinensis</name>
    <name type="common">China tea</name>
    <dbReference type="NCBI Taxonomy" id="542762"/>
    <lineage>
        <taxon>Eukaryota</taxon>
        <taxon>Viridiplantae</taxon>
        <taxon>Streptophyta</taxon>
        <taxon>Embryophyta</taxon>
        <taxon>Tracheophyta</taxon>
        <taxon>Spermatophyta</taxon>
        <taxon>Magnoliopsida</taxon>
        <taxon>eudicotyledons</taxon>
        <taxon>Gunneridae</taxon>
        <taxon>Pentapetalae</taxon>
        <taxon>asterids</taxon>
        <taxon>Ericales</taxon>
        <taxon>Theaceae</taxon>
        <taxon>Camellia</taxon>
    </lineage>
</organism>
<evidence type="ECO:0000256" key="1">
    <source>
        <dbReference type="PROSITE-ProRule" id="PRU00023"/>
    </source>
</evidence>
<keyword evidence="3" id="KW-1133">Transmembrane helix</keyword>
<dbReference type="SUPFAM" id="SSF48403">
    <property type="entry name" value="Ankyrin repeat"/>
    <property type="match status" value="1"/>
</dbReference>
<evidence type="ECO:0000313" key="6">
    <source>
        <dbReference type="Proteomes" id="UP000306102"/>
    </source>
</evidence>
<dbReference type="Pfam" id="PF12796">
    <property type="entry name" value="Ank_2"/>
    <property type="match status" value="1"/>
</dbReference>
<dbReference type="InterPro" id="IPR026961">
    <property type="entry name" value="PGG_dom"/>
</dbReference>
<evidence type="ECO:0000313" key="5">
    <source>
        <dbReference type="EMBL" id="THG19642.1"/>
    </source>
</evidence>
<protein>
    <recommendedName>
        <fullName evidence="4">PGG domain-containing protein</fullName>
    </recommendedName>
</protein>
<reference evidence="5 6" key="1">
    <citation type="journal article" date="2018" name="Proc. Natl. Acad. Sci. U.S.A.">
        <title>Draft genome sequence of Camellia sinensis var. sinensis provides insights into the evolution of the tea genome and tea quality.</title>
        <authorList>
            <person name="Wei C."/>
            <person name="Yang H."/>
            <person name="Wang S."/>
            <person name="Zhao J."/>
            <person name="Liu C."/>
            <person name="Gao L."/>
            <person name="Xia E."/>
            <person name="Lu Y."/>
            <person name="Tai Y."/>
            <person name="She G."/>
            <person name="Sun J."/>
            <person name="Cao H."/>
            <person name="Tong W."/>
            <person name="Gao Q."/>
            <person name="Li Y."/>
            <person name="Deng W."/>
            <person name="Jiang X."/>
            <person name="Wang W."/>
            <person name="Chen Q."/>
            <person name="Zhang S."/>
            <person name="Li H."/>
            <person name="Wu J."/>
            <person name="Wang P."/>
            <person name="Li P."/>
            <person name="Shi C."/>
            <person name="Zheng F."/>
            <person name="Jian J."/>
            <person name="Huang B."/>
            <person name="Shan D."/>
            <person name="Shi M."/>
            <person name="Fang C."/>
            <person name="Yue Y."/>
            <person name="Li F."/>
            <person name="Li D."/>
            <person name="Wei S."/>
            <person name="Han B."/>
            <person name="Jiang C."/>
            <person name="Yin Y."/>
            <person name="Xia T."/>
            <person name="Zhang Z."/>
            <person name="Bennetzen J.L."/>
            <person name="Zhao S."/>
            <person name="Wan X."/>
        </authorList>
    </citation>
    <scope>NUCLEOTIDE SEQUENCE [LARGE SCALE GENOMIC DNA]</scope>
    <source>
        <strain evidence="6">cv. Shuchazao</strain>
        <tissue evidence="5">Leaf</tissue>
    </source>
</reference>
<keyword evidence="6" id="KW-1185">Reference proteome</keyword>
<dbReference type="AlphaFoldDB" id="A0A4S4ESZ9"/>
<feature type="repeat" description="ANK" evidence="1">
    <location>
        <begin position="147"/>
        <end position="179"/>
    </location>
</feature>
<dbReference type="PANTHER" id="PTHR24177:SF292">
    <property type="entry name" value="ANKYRIN REPEAT FAMILY PROTEIN-RELATED"/>
    <property type="match status" value="1"/>
</dbReference>
<comment type="caution">
    <text evidence="5">The sequence shown here is derived from an EMBL/GenBank/DDBJ whole genome shotgun (WGS) entry which is preliminary data.</text>
</comment>
<feature type="compositionally biased region" description="Basic and acidic residues" evidence="2">
    <location>
        <begin position="671"/>
        <end position="685"/>
    </location>
</feature>
<keyword evidence="3" id="KW-0472">Membrane</keyword>
<dbReference type="Gene3D" id="1.25.40.20">
    <property type="entry name" value="Ankyrin repeat-containing domain"/>
    <property type="match status" value="1"/>
</dbReference>
<dbReference type="Proteomes" id="UP000306102">
    <property type="component" value="Unassembled WGS sequence"/>
</dbReference>
<dbReference type="GO" id="GO:0016020">
    <property type="term" value="C:membrane"/>
    <property type="evidence" value="ECO:0007669"/>
    <property type="project" value="TreeGrafter"/>
</dbReference>
<dbReference type="SMART" id="SM00248">
    <property type="entry name" value="ANK"/>
    <property type="match status" value="4"/>
</dbReference>
<proteinExistence type="predicted"/>